<organism evidence="1 2">
    <name type="scientific">Larkinella rosea</name>
    <dbReference type="NCBI Taxonomy" id="2025312"/>
    <lineage>
        <taxon>Bacteria</taxon>
        <taxon>Pseudomonadati</taxon>
        <taxon>Bacteroidota</taxon>
        <taxon>Cytophagia</taxon>
        <taxon>Cytophagales</taxon>
        <taxon>Spirosomataceae</taxon>
        <taxon>Larkinella</taxon>
    </lineage>
</organism>
<evidence type="ECO:0000313" key="2">
    <source>
        <dbReference type="Proteomes" id="UP000271925"/>
    </source>
</evidence>
<name>A0A3P1BP41_9BACT</name>
<dbReference type="AlphaFoldDB" id="A0A3P1BP41"/>
<sequence>MHRIFLDMNSIPTHTSRLMDKREFRWLNGFDFGYNPSKSFLKNMNNALRKEYTEITGNDFDVLFMNIVDPDDLIYLPAELTATLKARIEVQKPTYWGNCLIGWRSKNQDRLIKPEDDVTEDEIEFKWLELSLPVFPEESQKKPDVAKRLGLSLTYTLVVESGIESQDLEFYVQLKDSTIVERLAERFGFLQEQWNQQADQDISRTKGYLHQFYFDREEDGEYVFRIDMGSAGVEGLKLALNEFNDPAWRIQRVEIFNS</sequence>
<gene>
    <name evidence="1" type="ORF">EHT25_20410</name>
</gene>
<proteinExistence type="predicted"/>
<reference evidence="1 2" key="1">
    <citation type="submission" date="2018-11" db="EMBL/GenBank/DDBJ databases">
        <authorList>
            <person name="Zhou Z."/>
            <person name="Wang G."/>
        </authorList>
    </citation>
    <scope>NUCLEOTIDE SEQUENCE [LARGE SCALE GENOMIC DNA]</scope>
    <source>
        <strain evidence="1 2">KCTC52004</strain>
    </source>
</reference>
<evidence type="ECO:0000313" key="1">
    <source>
        <dbReference type="EMBL" id="RRB02805.1"/>
    </source>
</evidence>
<dbReference type="RefSeq" id="WP_124876968.1">
    <property type="nucleotide sequence ID" value="NZ_RQJO01000009.1"/>
</dbReference>
<accession>A0A3P1BP41</accession>
<dbReference type="EMBL" id="RQJO01000009">
    <property type="protein sequence ID" value="RRB02805.1"/>
    <property type="molecule type" value="Genomic_DNA"/>
</dbReference>
<keyword evidence="2" id="KW-1185">Reference proteome</keyword>
<comment type="caution">
    <text evidence="1">The sequence shown here is derived from an EMBL/GenBank/DDBJ whole genome shotgun (WGS) entry which is preliminary data.</text>
</comment>
<dbReference type="Proteomes" id="UP000271925">
    <property type="component" value="Unassembled WGS sequence"/>
</dbReference>
<dbReference type="OrthoDB" id="9825309at2"/>
<protein>
    <submittedName>
        <fullName evidence="1">Uncharacterized protein</fullName>
    </submittedName>
</protein>